<evidence type="ECO:0000256" key="6">
    <source>
        <dbReference type="ARBA" id="ARBA00023235"/>
    </source>
</evidence>
<accession>A0ABV9TFW8</accession>
<dbReference type="GO" id="GO:0016853">
    <property type="term" value="F:isomerase activity"/>
    <property type="evidence" value="ECO:0007669"/>
    <property type="project" value="UniProtKB-KW"/>
</dbReference>
<dbReference type="SUPFAM" id="SSF55957">
    <property type="entry name" value="Phosphoglucomutase, C-terminal domain"/>
    <property type="match status" value="1"/>
</dbReference>
<feature type="domain" description="Alpha-D-phosphohexomutase alpha/beta/alpha" evidence="9">
    <location>
        <begin position="149"/>
        <end position="228"/>
    </location>
</feature>
<sequence>MSTDTRPEPDLLAAARAWAADDPDPVTRAELTELAERAGAGDAAVRAELADRFSGTLQFGTAGLRAALGAGPMRMNRVVVLRAAAGLAAHVVATAGRAAAVQADAEDIAAVETGAMGSAPGDADPRAAGGGSAALRDDSEGASGDRPLRAVVGYDARYNSDVFARDTAAVFTAAGIETLLMPSALPTPVLAWAVRAFAAEVGVMVTASHNPPADNGYKVYLGGRAVAPEARGCQIVAPHDRLIAERIAAVGPVAGIPRAASGWTVLPGGVEEDYLRAVVPEAAARARELSVVLTPMHGVGGRAAAQALRRAGFADVHVVAEQAEPDPDFPTVAFPNPEEPGALDLALAAARAQDADLVLANDPDTDRVAAAVPVPDGDGWRMLHGDEVGALLGHAAAARCAGRADAVLANSIVSSRLLGRIAAAAGLPHRETLTGFKWIARVPGLAYGYEEALGYCVAPDVVRDKDGISAAVAVAVLADELRAQGRTLQDVLDELAVAHGLHATDQLSIRVADLARIPAMTAALRDAPPTALGGSDVVRVEDLTSPDTGLPPTEGLRLLTADDTRVIVRPSGTEPKLKCYLEVVAPVPDRAGLPAARAAAAEKLTRIRAELGTALGL</sequence>
<evidence type="ECO:0000259" key="10">
    <source>
        <dbReference type="Pfam" id="PF02879"/>
    </source>
</evidence>
<evidence type="ECO:0000256" key="1">
    <source>
        <dbReference type="ARBA" id="ARBA00001946"/>
    </source>
</evidence>
<feature type="domain" description="Alpha-D-phosphohexomutase alpha/beta/alpha" evidence="11">
    <location>
        <begin position="385"/>
        <end position="495"/>
    </location>
</feature>
<feature type="region of interest" description="Disordered" evidence="7">
    <location>
        <begin position="116"/>
        <end position="146"/>
    </location>
</feature>
<evidence type="ECO:0000256" key="3">
    <source>
        <dbReference type="ARBA" id="ARBA00022553"/>
    </source>
</evidence>
<evidence type="ECO:0000313" key="12">
    <source>
        <dbReference type="EMBL" id="MFC4902335.1"/>
    </source>
</evidence>
<keyword evidence="6 12" id="KW-0413">Isomerase</keyword>
<dbReference type="InterPro" id="IPR016055">
    <property type="entry name" value="A-D-PHexomutase_a/b/a-I/II/III"/>
</dbReference>
<dbReference type="InterPro" id="IPR005846">
    <property type="entry name" value="A-D-PHexomutase_a/b/a-III"/>
</dbReference>
<feature type="domain" description="Alpha-D-phosphohexomutase alpha/beta/alpha" evidence="10">
    <location>
        <begin position="275"/>
        <end position="371"/>
    </location>
</feature>
<evidence type="ECO:0000256" key="7">
    <source>
        <dbReference type="SAM" id="MobiDB-lite"/>
    </source>
</evidence>
<dbReference type="Pfam" id="PF00408">
    <property type="entry name" value="PGM_PMM_IV"/>
    <property type="match status" value="1"/>
</dbReference>
<reference evidence="13" key="1">
    <citation type="journal article" date="2019" name="Int. J. Syst. Evol. Microbiol.">
        <title>The Global Catalogue of Microorganisms (GCM) 10K type strain sequencing project: providing services to taxonomists for standard genome sequencing and annotation.</title>
        <authorList>
            <consortium name="The Broad Institute Genomics Platform"/>
            <consortium name="The Broad Institute Genome Sequencing Center for Infectious Disease"/>
            <person name="Wu L."/>
            <person name="Ma J."/>
        </authorList>
    </citation>
    <scope>NUCLEOTIDE SEQUENCE [LARGE SCALE GENOMIC DNA]</scope>
    <source>
        <strain evidence="13">CGMCC 4.6946</strain>
    </source>
</reference>
<feature type="domain" description="Alpha-D-phosphohexomutase C-terminal" evidence="8">
    <location>
        <begin position="540"/>
        <end position="583"/>
    </location>
</feature>
<dbReference type="Gene3D" id="3.40.120.10">
    <property type="entry name" value="Alpha-D-Glucose-1,6-Bisphosphate, subunit A, domain 3"/>
    <property type="match status" value="3"/>
</dbReference>
<evidence type="ECO:0000259" key="9">
    <source>
        <dbReference type="Pfam" id="PF02878"/>
    </source>
</evidence>
<dbReference type="PRINTS" id="PR00509">
    <property type="entry name" value="PGMPMM"/>
</dbReference>
<keyword evidence="5" id="KW-0460">Magnesium</keyword>
<evidence type="ECO:0000256" key="2">
    <source>
        <dbReference type="ARBA" id="ARBA00010231"/>
    </source>
</evidence>
<keyword evidence="4" id="KW-0479">Metal-binding</keyword>
<dbReference type="Gene3D" id="3.30.310.50">
    <property type="entry name" value="Alpha-D-phosphohexomutase, C-terminal domain"/>
    <property type="match status" value="1"/>
</dbReference>
<name>A0ABV9TFW8_9MICC</name>
<dbReference type="CDD" id="cd05799">
    <property type="entry name" value="PGM2"/>
    <property type="match status" value="1"/>
</dbReference>
<gene>
    <name evidence="12" type="ORF">ACFPCS_01990</name>
</gene>
<dbReference type="Pfam" id="PF02878">
    <property type="entry name" value="PGM_PMM_I"/>
    <property type="match status" value="1"/>
</dbReference>
<keyword evidence="3" id="KW-0597">Phosphoprotein</keyword>
<dbReference type="RefSeq" id="WP_277551044.1">
    <property type="nucleotide sequence ID" value="NZ_JARAMH010000006.1"/>
</dbReference>
<dbReference type="InterPro" id="IPR036900">
    <property type="entry name" value="A-D-PHexomutase_C_sf"/>
</dbReference>
<dbReference type="InterPro" id="IPR005841">
    <property type="entry name" value="Alpha-D-phosphohexomutase_SF"/>
</dbReference>
<protein>
    <submittedName>
        <fullName evidence="12">Phospho-sugar mutase</fullName>
        <ecNumber evidence="12">5.4.2.-</ecNumber>
    </submittedName>
</protein>
<keyword evidence="13" id="KW-1185">Reference proteome</keyword>
<dbReference type="Proteomes" id="UP001595797">
    <property type="component" value="Unassembled WGS sequence"/>
</dbReference>
<dbReference type="InterPro" id="IPR016066">
    <property type="entry name" value="A-D-PHexomutase_CS"/>
</dbReference>
<proteinExistence type="inferred from homology"/>
<dbReference type="Pfam" id="PF02880">
    <property type="entry name" value="PGM_PMM_III"/>
    <property type="match status" value="1"/>
</dbReference>
<dbReference type="InterPro" id="IPR005845">
    <property type="entry name" value="A-D-PHexomutase_a/b/a-II"/>
</dbReference>
<evidence type="ECO:0000259" key="8">
    <source>
        <dbReference type="Pfam" id="PF00408"/>
    </source>
</evidence>
<dbReference type="PANTHER" id="PTHR45745">
    <property type="entry name" value="PHOSPHOMANNOMUTASE 45A"/>
    <property type="match status" value="1"/>
</dbReference>
<organism evidence="12 13">
    <name type="scientific">Kocuria oceani</name>
    <dbReference type="NCBI Taxonomy" id="988827"/>
    <lineage>
        <taxon>Bacteria</taxon>
        <taxon>Bacillati</taxon>
        <taxon>Actinomycetota</taxon>
        <taxon>Actinomycetes</taxon>
        <taxon>Micrococcales</taxon>
        <taxon>Micrococcaceae</taxon>
        <taxon>Kocuria</taxon>
    </lineage>
</organism>
<evidence type="ECO:0000259" key="11">
    <source>
        <dbReference type="Pfam" id="PF02880"/>
    </source>
</evidence>
<dbReference type="InterPro" id="IPR005844">
    <property type="entry name" value="A-D-PHexomutase_a/b/a-I"/>
</dbReference>
<dbReference type="PANTHER" id="PTHR45745:SF1">
    <property type="entry name" value="PHOSPHOGLUCOMUTASE 2B-RELATED"/>
    <property type="match status" value="1"/>
</dbReference>
<comment type="caution">
    <text evidence="12">The sequence shown here is derived from an EMBL/GenBank/DDBJ whole genome shotgun (WGS) entry which is preliminary data.</text>
</comment>
<evidence type="ECO:0000313" key="13">
    <source>
        <dbReference type="Proteomes" id="UP001595797"/>
    </source>
</evidence>
<dbReference type="InterPro" id="IPR005843">
    <property type="entry name" value="A-D-PHexomutase_C"/>
</dbReference>
<dbReference type="EC" id="5.4.2.-" evidence="12"/>
<dbReference type="EMBL" id="JBHSIW010000003">
    <property type="protein sequence ID" value="MFC4902335.1"/>
    <property type="molecule type" value="Genomic_DNA"/>
</dbReference>
<evidence type="ECO:0000256" key="4">
    <source>
        <dbReference type="ARBA" id="ARBA00022723"/>
    </source>
</evidence>
<dbReference type="Pfam" id="PF02879">
    <property type="entry name" value="PGM_PMM_II"/>
    <property type="match status" value="1"/>
</dbReference>
<dbReference type="PROSITE" id="PS00710">
    <property type="entry name" value="PGM_PMM"/>
    <property type="match status" value="1"/>
</dbReference>
<comment type="cofactor">
    <cofactor evidence="1">
        <name>Mg(2+)</name>
        <dbReference type="ChEBI" id="CHEBI:18420"/>
    </cofactor>
</comment>
<comment type="similarity">
    <text evidence="2">Belongs to the phosphohexose mutase family.</text>
</comment>
<dbReference type="SUPFAM" id="SSF53738">
    <property type="entry name" value="Phosphoglucomutase, first 3 domains"/>
    <property type="match status" value="3"/>
</dbReference>
<evidence type="ECO:0000256" key="5">
    <source>
        <dbReference type="ARBA" id="ARBA00022842"/>
    </source>
</evidence>